<feature type="compositionally biased region" description="Basic and acidic residues" evidence="1">
    <location>
        <begin position="8"/>
        <end position="19"/>
    </location>
</feature>
<reference evidence="2" key="1">
    <citation type="submission" date="2017-08" db="EMBL/GenBank/DDBJ databases">
        <authorList>
            <person name="de Groot N.N."/>
        </authorList>
    </citation>
    <scope>NUCLEOTIDE SEQUENCE</scope>
</reference>
<evidence type="ECO:0000256" key="1">
    <source>
        <dbReference type="SAM" id="MobiDB-lite"/>
    </source>
</evidence>
<feature type="region of interest" description="Disordered" evidence="1">
    <location>
        <begin position="1"/>
        <end position="38"/>
    </location>
</feature>
<dbReference type="EMBL" id="LT907979">
    <property type="protein sequence ID" value="SOB74460.1"/>
    <property type="molecule type" value="Genomic_DNA"/>
</dbReference>
<name>A0A285Q345_9VIRU</name>
<accession>A0A285Q345</accession>
<sequence>MLGYSRIYSDKRHSREKSKSSRKFYQDTGLCQGQSPPTPPVVAKVSDVDWNTVKPLRAGVIVYTLYTPCSLEKTPKNKLLFCMGVDRKTSEITDFGGGVSYKKDKTTAAGALREFTEESLGVFGKFYPSSLDNCVVVYNNNMAIFFLPLVCSPEDVTHTFSERYRKERSNEVSSLAWMDKKGFLRCLFAEKIFYVRVSKLLQPVIKEVLEML</sequence>
<proteinExistence type="predicted"/>
<evidence type="ECO:0000313" key="2">
    <source>
        <dbReference type="EMBL" id="SOB74460.1"/>
    </source>
</evidence>
<keyword evidence="3" id="KW-1185">Reference proteome</keyword>
<dbReference type="Proteomes" id="UP000274850">
    <property type="component" value="Segment"/>
</dbReference>
<evidence type="ECO:0000313" key="3">
    <source>
        <dbReference type="Proteomes" id="UP000274850"/>
    </source>
</evidence>
<protein>
    <submittedName>
        <fullName evidence="2">Uncharacterized protein</fullName>
    </submittedName>
</protein>
<organism evidence="2">
    <name type="scientific">Cedratvirus lausannensis</name>
    <dbReference type="NCBI Taxonomy" id="2023205"/>
    <lineage>
        <taxon>Viruses</taxon>
        <taxon>Pithoviruses</taxon>
        <taxon>Orthocedratvirinae</taxon>
        <taxon>Alphacedratvirus</taxon>
        <taxon>Alphacedratvirus francolausannense</taxon>
    </lineage>
</organism>
<gene>
    <name evidence="2" type="ORF">BQ9231_00577</name>
</gene>